<gene>
    <name evidence="3" type="ORF">F751_2688</name>
</gene>
<reference evidence="3 4" key="1">
    <citation type="journal article" date="2014" name="BMC Genomics">
        <title>Oil accumulation mechanisms of the oleaginous microalga Chlorella protothecoides revealed through its genome, transcriptomes, and proteomes.</title>
        <authorList>
            <person name="Gao C."/>
            <person name="Wang Y."/>
            <person name="Shen Y."/>
            <person name="Yan D."/>
            <person name="He X."/>
            <person name="Dai J."/>
            <person name="Wu Q."/>
        </authorList>
    </citation>
    <scope>NUCLEOTIDE SEQUENCE [LARGE SCALE GENOMIC DNA]</scope>
    <source>
        <strain evidence="3 4">0710</strain>
    </source>
</reference>
<dbReference type="RefSeq" id="XP_011399402.1">
    <property type="nucleotide sequence ID" value="XM_011401100.1"/>
</dbReference>
<name>A0A087SL66_AUXPR</name>
<sequence>MPRFEGCCSHDHDCEEEDCSTSYSLYKNIDTPRVRCLNELEEGSCQAVFKPWHARLDSSGPNLRSQEDDPELLLYVPFDGAVSLKAICVIGAPDGRGPAKLRVNRRVYVNREDLDFGMVADLQPIQEWDLVDNTAGVVDYPTQASKFNGVHSLTLHFPETLGGGDATQINFVGFKGTCVSRDRRAVEAVYETKPMPSDHKVADLAGAAWRLG</sequence>
<dbReference type="PANTHER" id="PTHR12175">
    <property type="entry name" value="AD039 HT014 THIOREDOXIN FAMILY TRP26"/>
    <property type="match status" value="1"/>
</dbReference>
<comment type="similarity">
    <text evidence="1">Belongs to the PITHD1 family.</text>
</comment>
<evidence type="ECO:0000256" key="1">
    <source>
        <dbReference type="ARBA" id="ARBA00025788"/>
    </source>
</evidence>
<dbReference type="InterPro" id="IPR045099">
    <property type="entry name" value="PITH1-like"/>
</dbReference>
<proteinExistence type="inferred from homology"/>
<dbReference type="InterPro" id="IPR037047">
    <property type="entry name" value="PITH_dom_sf"/>
</dbReference>
<dbReference type="SUPFAM" id="SSF49785">
    <property type="entry name" value="Galactose-binding domain-like"/>
    <property type="match status" value="1"/>
</dbReference>
<dbReference type="OrthoDB" id="2635at2759"/>
<dbReference type="AlphaFoldDB" id="A0A087SL66"/>
<accession>A0A087SL66</accession>
<dbReference type="PANTHER" id="PTHR12175:SF1">
    <property type="entry name" value="PITH DOMAIN-CONTAINING PROTEIN 1"/>
    <property type="match status" value="1"/>
</dbReference>
<dbReference type="InterPro" id="IPR008979">
    <property type="entry name" value="Galactose-bd-like_sf"/>
</dbReference>
<feature type="domain" description="PITH" evidence="2">
    <location>
        <begin position="14"/>
        <end position="194"/>
    </location>
</feature>
<evidence type="ECO:0000313" key="3">
    <source>
        <dbReference type="EMBL" id="KFM26470.1"/>
    </source>
</evidence>
<dbReference type="KEGG" id="apro:F751_2688"/>
<dbReference type="GO" id="GO:0005737">
    <property type="term" value="C:cytoplasm"/>
    <property type="evidence" value="ECO:0007669"/>
    <property type="project" value="UniProtKB-ARBA"/>
</dbReference>
<dbReference type="Proteomes" id="UP000028924">
    <property type="component" value="Unassembled WGS sequence"/>
</dbReference>
<keyword evidence="4" id="KW-1185">Reference proteome</keyword>
<dbReference type="EMBL" id="KL662128">
    <property type="protein sequence ID" value="KFM26470.1"/>
    <property type="molecule type" value="Genomic_DNA"/>
</dbReference>
<evidence type="ECO:0000259" key="2">
    <source>
        <dbReference type="PROSITE" id="PS51532"/>
    </source>
</evidence>
<dbReference type="GeneID" id="23614079"/>
<dbReference type="Gene3D" id="2.60.120.470">
    <property type="entry name" value="PITH domain"/>
    <property type="match status" value="1"/>
</dbReference>
<organism evidence="3 4">
    <name type="scientific">Auxenochlorella protothecoides</name>
    <name type="common">Green microalga</name>
    <name type="synonym">Chlorella protothecoides</name>
    <dbReference type="NCBI Taxonomy" id="3075"/>
    <lineage>
        <taxon>Eukaryota</taxon>
        <taxon>Viridiplantae</taxon>
        <taxon>Chlorophyta</taxon>
        <taxon>core chlorophytes</taxon>
        <taxon>Trebouxiophyceae</taxon>
        <taxon>Chlorellales</taxon>
        <taxon>Chlorellaceae</taxon>
        <taxon>Auxenochlorella</taxon>
    </lineage>
</organism>
<dbReference type="eggNOG" id="KOG1730">
    <property type="taxonomic scope" value="Eukaryota"/>
</dbReference>
<dbReference type="InterPro" id="IPR010400">
    <property type="entry name" value="PITH_dom"/>
</dbReference>
<protein>
    <submittedName>
        <fullName evidence="3">PITH domain-containing protein 1</fullName>
    </submittedName>
</protein>
<dbReference type="Pfam" id="PF06201">
    <property type="entry name" value="PITH"/>
    <property type="match status" value="1"/>
</dbReference>
<evidence type="ECO:0000313" key="4">
    <source>
        <dbReference type="Proteomes" id="UP000028924"/>
    </source>
</evidence>
<dbReference type="PROSITE" id="PS51532">
    <property type="entry name" value="PITH"/>
    <property type="match status" value="1"/>
</dbReference>